<evidence type="ECO:0000256" key="5">
    <source>
        <dbReference type="ARBA" id="ARBA00023136"/>
    </source>
</evidence>
<keyword evidence="4" id="KW-1133">Transmembrane helix</keyword>
<dbReference type="NCBIfam" id="TIGR01707">
    <property type="entry name" value="gspI"/>
    <property type="match status" value="1"/>
</dbReference>
<evidence type="ECO:0000259" key="7">
    <source>
        <dbReference type="Pfam" id="PF02501"/>
    </source>
</evidence>
<keyword evidence="6" id="KW-1003">Cell membrane</keyword>
<gene>
    <name evidence="8" type="primary">gspI</name>
    <name evidence="8" type="ORF">H8B19_08265</name>
</gene>
<protein>
    <recommendedName>
        <fullName evidence="6">Type II secretion system protein I</fullName>
        <shortName evidence="6">T2SS minor pseudopilin I</shortName>
    </recommendedName>
</protein>
<keyword evidence="9" id="KW-1185">Reference proteome</keyword>
<evidence type="ECO:0000313" key="8">
    <source>
        <dbReference type="EMBL" id="MBC3765868.1"/>
    </source>
</evidence>
<dbReference type="PANTHER" id="PTHR38779:SF2">
    <property type="entry name" value="TYPE II SECRETION SYSTEM PROTEIN I-RELATED"/>
    <property type="match status" value="1"/>
</dbReference>
<accession>A0A8J6IUS7</accession>
<organism evidence="8 9">
    <name type="scientific">Neptunicella marina</name>
    <dbReference type="NCBI Taxonomy" id="2125989"/>
    <lineage>
        <taxon>Bacteria</taxon>
        <taxon>Pseudomonadati</taxon>
        <taxon>Pseudomonadota</taxon>
        <taxon>Gammaproteobacteria</taxon>
        <taxon>Alteromonadales</taxon>
        <taxon>Alteromonadaceae</taxon>
        <taxon>Neptunicella</taxon>
    </lineage>
</organism>
<evidence type="ECO:0000256" key="1">
    <source>
        <dbReference type="ARBA" id="ARBA00004167"/>
    </source>
</evidence>
<dbReference type="InterPro" id="IPR003413">
    <property type="entry name" value="T2SS_GspI_C"/>
</dbReference>
<comment type="subcellular location">
    <subcellularLocation>
        <location evidence="6">Cell inner membrane</location>
        <topology evidence="6">Single-pass membrane protein</topology>
    </subcellularLocation>
    <subcellularLocation>
        <location evidence="1">Membrane</location>
        <topology evidence="1">Single-pass membrane protein</topology>
    </subcellularLocation>
</comment>
<name>A0A8J6IUS7_9ALTE</name>
<dbReference type="PANTHER" id="PTHR38779">
    <property type="entry name" value="TYPE II SECRETION SYSTEM PROTEIN I-RELATED"/>
    <property type="match status" value="1"/>
</dbReference>
<evidence type="ECO:0000256" key="3">
    <source>
        <dbReference type="ARBA" id="ARBA00022692"/>
    </source>
</evidence>
<dbReference type="AlphaFoldDB" id="A0A8J6IUS7"/>
<comment type="similarity">
    <text evidence="6">Belongs to the GSP I family.</text>
</comment>
<keyword evidence="5" id="KW-0472">Membrane</keyword>
<evidence type="ECO:0000313" key="9">
    <source>
        <dbReference type="Proteomes" id="UP000601768"/>
    </source>
</evidence>
<dbReference type="Proteomes" id="UP000601768">
    <property type="component" value="Unassembled WGS sequence"/>
</dbReference>
<reference evidence="8" key="1">
    <citation type="journal article" date="2018" name="Int. J. Syst. Evol. Microbiol.">
        <title>Neptunicella marina gen. nov., sp. nov., isolated from surface seawater.</title>
        <authorList>
            <person name="Liu X."/>
            <person name="Lai Q."/>
            <person name="Du Y."/>
            <person name="Zhang X."/>
            <person name="Liu Z."/>
            <person name="Sun F."/>
            <person name="Shao Z."/>
        </authorList>
    </citation>
    <scope>NUCLEOTIDE SEQUENCE</scope>
    <source>
        <strain evidence="8">S27-2</strain>
    </source>
</reference>
<comment type="caution">
    <text evidence="8">The sequence shown here is derived from an EMBL/GenBank/DDBJ whole genome shotgun (WGS) entry which is preliminary data.</text>
</comment>
<dbReference type="GO" id="GO:0005886">
    <property type="term" value="C:plasma membrane"/>
    <property type="evidence" value="ECO:0007669"/>
    <property type="project" value="UniProtKB-SubCell"/>
</dbReference>
<feature type="domain" description="Type II secretion system protein GspI C-terminal" evidence="7">
    <location>
        <begin position="34"/>
        <end position="112"/>
    </location>
</feature>
<reference evidence="8" key="2">
    <citation type="submission" date="2020-08" db="EMBL/GenBank/DDBJ databases">
        <authorList>
            <person name="Lai Q."/>
        </authorList>
    </citation>
    <scope>NUCLEOTIDE SEQUENCE</scope>
    <source>
        <strain evidence="8">S27-2</strain>
    </source>
</reference>
<keyword evidence="3" id="KW-0812">Transmembrane</keyword>
<evidence type="ECO:0000256" key="4">
    <source>
        <dbReference type="ARBA" id="ARBA00022989"/>
    </source>
</evidence>
<keyword evidence="6" id="KW-0997">Cell inner membrane</keyword>
<dbReference type="InterPro" id="IPR010052">
    <property type="entry name" value="T2SS_protein-GspI"/>
</dbReference>
<proteinExistence type="inferred from homology"/>
<dbReference type="InterPro" id="IPR045584">
    <property type="entry name" value="Pilin-like"/>
</dbReference>
<comment type="function">
    <text evidence="6">Component of the type II secretion system required for the energy-dependent secretion of extracellular factors such as proteases and toxins from the periplasm.</text>
</comment>
<dbReference type="Gene3D" id="3.30.1300.30">
    <property type="entry name" value="GSPII I/J protein-like"/>
    <property type="match status" value="1"/>
</dbReference>
<comment type="subunit">
    <text evidence="6">Type II secretion is composed of four main components: the outer membrane complex, the inner membrane complex, the cytoplasmic secretion ATPase and the periplasm-spanning pseudopilus.</text>
</comment>
<dbReference type="GO" id="GO:0015627">
    <property type="term" value="C:type II protein secretion system complex"/>
    <property type="evidence" value="ECO:0007669"/>
    <property type="project" value="UniProtKB-UniRule"/>
</dbReference>
<dbReference type="EMBL" id="JACNEP010000005">
    <property type="protein sequence ID" value="MBC3765868.1"/>
    <property type="molecule type" value="Genomic_DNA"/>
</dbReference>
<evidence type="ECO:0000256" key="6">
    <source>
        <dbReference type="RuleBase" id="RU368030"/>
    </source>
</evidence>
<dbReference type="GO" id="GO:0015628">
    <property type="term" value="P:protein secretion by the type II secretion system"/>
    <property type="evidence" value="ECO:0007669"/>
    <property type="project" value="UniProtKB-UniRule"/>
</dbReference>
<dbReference type="SUPFAM" id="SSF54523">
    <property type="entry name" value="Pili subunits"/>
    <property type="match status" value="1"/>
</dbReference>
<dbReference type="Pfam" id="PF02501">
    <property type="entry name" value="T2SSI"/>
    <property type="match status" value="1"/>
</dbReference>
<comment type="PTM">
    <text evidence="6">Cleaved by prepilin peptidase.</text>
</comment>
<keyword evidence="2 6" id="KW-0488">Methylation</keyword>
<sequence>MTLLEVMVALAIFALAGTAIMKAASEHLHSIGVLEETTYATWVANNKLAEVQLSKQWPPKNNDKGEVEMASRKWQWKQLVSKTSDDNMRMVEVEVSDSAQPEQIITSVQTFVTRVKK</sequence>
<evidence type="ECO:0000256" key="2">
    <source>
        <dbReference type="ARBA" id="ARBA00022481"/>
    </source>
</evidence>